<accession>A0AAV0X1M2</accession>
<comment type="subcellular location">
    <subcellularLocation>
        <location evidence="1">Nucleus</location>
    </subcellularLocation>
</comment>
<evidence type="ECO:0000259" key="5">
    <source>
        <dbReference type="SMART" id="SM00674"/>
    </source>
</evidence>
<keyword evidence="2" id="KW-0238">DNA-binding</keyword>
<proteinExistence type="predicted"/>
<evidence type="ECO:0000256" key="2">
    <source>
        <dbReference type="ARBA" id="ARBA00023125"/>
    </source>
</evidence>
<dbReference type="PANTHER" id="PTHR19303">
    <property type="entry name" value="TRANSPOSON"/>
    <property type="match status" value="1"/>
</dbReference>
<dbReference type="SMART" id="SM00674">
    <property type="entry name" value="CENPB"/>
    <property type="match status" value="1"/>
</dbReference>
<comment type="caution">
    <text evidence="6">The sequence shown here is derived from an EMBL/GenBank/DDBJ whole genome shotgun (WGS) entry which is preliminary data.</text>
</comment>
<gene>
    <name evidence="6" type="ORF">MEUPH1_LOCUS16981</name>
</gene>
<feature type="domain" description="HTH CENPB-type" evidence="5">
    <location>
        <begin position="46"/>
        <end position="113"/>
    </location>
</feature>
<evidence type="ECO:0000256" key="4">
    <source>
        <dbReference type="SAM" id="MobiDB-lite"/>
    </source>
</evidence>
<reference evidence="6 7" key="1">
    <citation type="submission" date="2023-01" db="EMBL/GenBank/DDBJ databases">
        <authorList>
            <person name="Whitehead M."/>
        </authorList>
    </citation>
    <scope>NUCLEOTIDE SEQUENCE [LARGE SCALE GENOMIC DNA]</scope>
</reference>
<name>A0AAV0X1M2_9HEMI</name>
<sequence>MAPVRSRLTLKNKIDIIKCYDAKKQSVRELATQFKVGKTQIGTILKSRVDLLRKWCDENVNGETKKNFIEGKGFEIDHPKALEIAKTLGRTNFKASNGWLEKFRKRHNIAYKAICGESSSVDHDIVINIVTNNKLVEICEGFVPKNIFNLDETGLFFRALPNKTMCIKGENCSGGKISKERITVMLCVNMEGDFETPLVIEKALKPRCFKNIIVNDLGVTWKANRKAWMTQELMKEWLSNFDRKMQGRKVILFLDNATSHPHLNLQNVKLAFFPPNVTSTCQPLDLGIIKNFKTHYRINLLKHVISSIDNENIKKPNVTVLEAVMWTTAALKKNKQGNEDLSNELTKLVSTIYPTNAQDYSSIDECLQTEDLSLNIEDIINDGMSEDESHDVEQEEDSTDDVDEEKITLKEALQLANKLKTFCLNKSDAVSLSLVNQLQSNFEAIAIQEKKQTKISDFFFQ</sequence>
<dbReference type="AlphaFoldDB" id="A0AAV0X1M2"/>
<dbReference type="Pfam" id="PF03221">
    <property type="entry name" value="HTH_Tnp_Tc5"/>
    <property type="match status" value="1"/>
</dbReference>
<dbReference type="Gene3D" id="1.10.10.60">
    <property type="entry name" value="Homeodomain-like"/>
    <property type="match status" value="2"/>
</dbReference>
<dbReference type="GO" id="GO:0005634">
    <property type="term" value="C:nucleus"/>
    <property type="evidence" value="ECO:0007669"/>
    <property type="project" value="UniProtKB-SubCell"/>
</dbReference>
<evidence type="ECO:0000256" key="3">
    <source>
        <dbReference type="ARBA" id="ARBA00023242"/>
    </source>
</evidence>
<keyword evidence="7" id="KW-1185">Reference proteome</keyword>
<dbReference type="InterPro" id="IPR009057">
    <property type="entry name" value="Homeodomain-like_sf"/>
</dbReference>
<evidence type="ECO:0000256" key="1">
    <source>
        <dbReference type="ARBA" id="ARBA00004123"/>
    </source>
</evidence>
<dbReference type="InterPro" id="IPR050863">
    <property type="entry name" value="CenT-Element_Derived"/>
</dbReference>
<dbReference type="PANTHER" id="PTHR19303:SF73">
    <property type="entry name" value="PROTEIN PDC2"/>
    <property type="match status" value="1"/>
</dbReference>
<dbReference type="InterPro" id="IPR007889">
    <property type="entry name" value="HTH_Psq"/>
</dbReference>
<keyword evidence="3" id="KW-0539">Nucleus</keyword>
<dbReference type="Proteomes" id="UP001160148">
    <property type="component" value="Unassembled WGS sequence"/>
</dbReference>
<dbReference type="Pfam" id="PF03184">
    <property type="entry name" value="DDE_1"/>
    <property type="match status" value="1"/>
</dbReference>
<organism evidence="6 7">
    <name type="scientific">Macrosiphum euphorbiae</name>
    <name type="common">potato aphid</name>
    <dbReference type="NCBI Taxonomy" id="13131"/>
    <lineage>
        <taxon>Eukaryota</taxon>
        <taxon>Metazoa</taxon>
        <taxon>Ecdysozoa</taxon>
        <taxon>Arthropoda</taxon>
        <taxon>Hexapoda</taxon>
        <taxon>Insecta</taxon>
        <taxon>Pterygota</taxon>
        <taxon>Neoptera</taxon>
        <taxon>Paraneoptera</taxon>
        <taxon>Hemiptera</taxon>
        <taxon>Sternorrhyncha</taxon>
        <taxon>Aphidomorpha</taxon>
        <taxon>Aphidoidea</taxon>
        <taxon>Aphididae</taxon>
        <taxon>Macrosiphini</taxon>
        <taxon>Macrosiphum</taxon>
    </lineage>
</organism>
<dbReference type="InterPro" id="IPR006600">
    <property type="entry name" value="HTH_CenpB_DNA-bd_dom"/>
</dbReference>
<dbReference type="GO" id="GO:0003677">
    <property type="term" value="F:DNA binding"/>
    <property type="evidence" value="ECO:0007669"/>
    <property type="project" value="UniProtKB-KW"/>
</dbReference>
<feature type="region of interest" description="Disordered" evidence="4">
    <location>
        <begin position="384"/>
        <end position="403"/>
    </location>
</feature>
<evidence type="ECO:0000313" key="7">
    <source>
        <dbReference type="Proteomes" id="UP001160148"/>
    </source>
</evidence>
<dbReference type="SUPFAM" id="SSF46689">
    <property type="entry name" value="Homeodomain-like"/>
    <property type="match status" value="2"/>
</dbReference>
<protein>
    <recommendedName>
        <fullName evidence="5">HTH CENPB-type domain-containing protein</fullName>
    </recommendedName>
</protein>
<dbReference type="EMBL" id="CARXXK010000003">
    <property type="protein sequence ID" value="CAI6361843.1"/>
    <property type="molecule type" value="Genomic_DNA"/>
</dbReference>
<dbReference type="Pfam" id="PF04218">
    <property type="entry name" value="CENP-B_N"/>
    <property type="match status" value="1"/>
</dbReference>
<dbReference type="InterPro" id="IPR004875">
    <property type="entry name" value="DDE_SF_endonuclease_dom"/>
</dbReference>
<evidence type="ECO:0000313" key="6">
    <source>
        <dbReference type="EMBL" id="CAI6361843.1"/>
    </source>
</evidence>